<evidence type="ECO:0000256" key="1">
    <source>
        <dbReference type="ARBA" id="ARBA00004496"/>
    </source>
</evidence>
<evidence type="ECO:0000313" key="10">
    <source>
        <dbReference type="Proteomes" id="UP001438008"/>
    </source>
</evidence>
<dbReference type="PROSITE" id="PS51096">
    <property type="entry name" value="PTS_EIIA_TYPE_4"/>
    <property type="match status" value="1"/>
</dbReference>
<keyword evidence="10" id="KW-1185">Reference proteome</keyword>
<evidence type="ECO:0000259" key="8">
    <source>
        <dbReference type="PROSITE" id="PS51096"/>
    </source>
</evidence>
<evidence type="ECO:0000256" key="3">
    <source>
        <dbReference type="ARBA" id="ARBA00022490"/>
    </source>
</evidence>
<dbReference type="SUPFAM" id="SSF53062">
    <property type="entry name" value="PTS system fructose IIA component-like"/>
    <property type="match status" value="1"/>
</dbReference>
<keyword evidence="2" id="KW-0813">Transport</keyword>
<dbReference type="PANTHER" id="PTHR33799">
    <property type="entry name" value="PTS PERMEASE-RELATED-RELATED"/>
    <property type="match status" value="1"/>
</dbReference>
<keyword evidence="3" id="KW-0963">Cytoplasm</keyword>
<dbReference type="Gene3D" id="3.40.50.510">
    <property type="entry name" value="Phosphotransferase system, mannose-type IIA component"/>
    <property type="match status" value="1"/>
</dbReference>
<protein>
    <submittedName>
        <fullName evidence="9">PTS sugar transporter subunit IIA</fullName>
    </submittedName>
</protein>
<dbReference type="PANTHER" id="PTHR33799:SF1">
    <property type="entry name" value="PTS SYSTEM MANNOSE-SPECIFIC EIIAB COMPONENT-RELATED"/>
    <property type="match status" value="1"/>
</dbReference>
<keyword evidence="7" id="KW-0418">Kinase</keyword>
<dbReference type="InterPro" id="IPR051471">
    <property type="entry name" value="Bacterial_PTS_sugar_comp"/>
</dbReference>
<organism evidence="9 10">
    <name type="scientific">Laedolimicola intestinihominis</name>
    <dbReference type="NCBI Taxonomy" id="3133166"/>
    <lineage>
        <taxon>Bacteria</taxon>
        <taxon>Bacillati</taxon>
        <taxon>Bacillota</taxon>
        <taxon>Clostridia</taxon>
        <taxon>Lachnospirales</taxon>
        <taxon>Lachnospiraceae</taxon>
        <taxon>Laedolimicola</taxon>
    </lineage>
</organism>
<dbReference type="RefSeq" id="WP_349165483.1">
    <property type="nucleotide sequence ID" value="NZ_JBBMFE010000022.1"/>
</dbReference>
<feature type="domain" description="PTS EIIA type-4" evidence="8">
    <location>
        <begin position="1"/>
        <end position="123"/>
    </location>
</feature>
<dbReference type="Proteomes" id="UP001438008">
    <property type="component" value="Unassembled WGS sequence"/>
</dbReference>
<proteinExistence type="predicted"/>
<keyword evidence="6" id="KW-0598">Phosphotransferase system</keyword>
<evidence type="ECO:0000256" key="2">
    <source>
        <dbReference type="ARBA" id="ARBA00022448"/>
    </source>
</evidence>
<comment type="subcellular location">
    <subcellularLocation>
        <location evidence="1">Cytoplasm</location>
    </subcellularLocation>
</comment>
<evidence type="ECO:0000256" key="7">
    <source>
        <dbReference type="ARBA" id="ARBA00022777"/>
    </source>
</evidence>
<dbReference type="InterPro" id="IPR004701">
    <property type="entry name" value="PTS_EIIA_man-typ"/>
</dbReference>
<dbReference type="EMBL" id="JBBMFE010000022">
    <property type="protein sequence ID" value="MEQ2473983.1"/>
    <property type="molecule type" value="Genomic_DNA"/>
</dbReference>
<gene>
    <name evidence="9" type="ORF">WMO29_16045</name>
</gene>
<sequence>MFEIILISHGPLSKAMLETAQMIVGEQEHVTCFGLYLGDSVDLFRERVEEEIRNKLEESDVLVLTDMQSGSPFNVTVGAMGYYEFRHFTGMNLPMVLEIFSRRAYESLDEVCQDLLLSTKETMVDVNQLLYELDTAF</sequence>
<dbReference type="Pfam" id="PF03610">
    <property type="entry name" value="EIIA-man"/>
    <property type="match status" value="1"/>
</dbReference>
<comment type="caution">
    <text evidence="9">The sequence shown here is derived from an EMBL/GenBank/DDBJ whole genome shotgun (WGS) entry which is preliminary data.</text>
</comment>
<dbReference type="InterPro" id="IPR036662">
    <property type="entry name" value="PTS_EIIA_man-typ_sf"/>
</dbReference>
<dbReference type="InterPro" id="IPR033887">
    <property type="entry name" value="PTS_IIA_man"/>
</dbReference>
<keyword evidence="4 9" id="KW-0762">Sugar transport</keyword>
<keyword evidence="5" id="KW-0808">Transferase</keyword>
<accession>A0ABV1FLQ9</accession>
<reference evidence="9 10" key="1">
    <citation type="submission" date="2024-03" db="EMBL/GenBank/DDBJ databases">
        <title>Human intestinal bacterial collection.</title>
        <authorList>
            <person name="Pauvert C."/>
            <person name="Hitch T.C.A."/>
            <person name="Clavel T."/>
        </authorList>
    </citation>
    <scope>NUCLEOTIDE SEQUENCE [LARGE SCALE GENOMIC DNA]</scope>
    <source>
        <strain evidence="9 10">CLA-AA-H132</strain>
    </source>
</reference>
<dbReference type="CDD" id="cd00006">
    <property type="entry name" value="PTS_IIA_man"/>
    <property type="match status" value="1"/>
</dbReference>
<evidence type="ECO:0000256" key="6">
    <source>
        <dbReference type="ARBA" id="ARBA00022683"/>
    </source>
</evidence>
<evidence type="ECO:0000256" key="5">
    <source>
        <dbReference type="ARBA" id="ARBA00022679"/>
    </source>
</evidence>
<evidence type="ECO:0000256" key="4">
    <source>
        <dbReference type="ARBA" id="ARBA00022597"/>
    </source>
</evidence>
<name>A0ABV1FLQ9_9FIRM</name>
<evidence type="ECO:0000313" key="9">
    <source>
        <dbReference type="EMBL" id="MEQ2473983.1"/>
    </source>
</evidence>